<name>A0A1L3ZDB4_RHILE</name>
<organism evidence="1 2">
    <name type="scientific">Rhizobium leguminosarum</name>
    <dbReference type="NCBI Taxonomy" id="384"/>
    <lineage>
        <taxon>Bacteria</taxon>
        <taxon>Pseudomonadati</taxon>
        <taxon>Pseudomonadota</taxon>
        <taxon>Alphaproteobacteria</taxon>
        <taxon>Hyphomicrobiales</taxon>
        <taxon>Rhizobiaceae</taxon>
        <taxon>Rhizobium/Agrobacterium group</taxon>
        <taxon>Rhizobium</taxon>
    </lineage>
</organism>
<dbReference type="EMBL" id="CP018228">
    <property type="protein sequence ID" value="API53656.1"/>
    <property type="molecule type" value="Genomic_DNA"/>
</dbReference>
<accession>A0A1L3ZDB4</accession>
<dbReference type="Proteomes" id="UP000183050">
    <property type="component" value="Chromosome"/>
</dbReference>
<reference evidence="1 2" key="1">
    <citation type="submission" date="2016-11" db="EMBL/GenBank/DDBJ databases">
        <title>Rhizobium leguminosarum bv. viciae strain Vaf12 isolated from Vavilovia formosa root nodules from Russia, Dagestan.</title>
        <authorList>
            <person name="Kimeklis A."/>
        </authorList>
    </citation>
    <scope>NUCLEOTIDE SEQUENCE [LARGE SCALE GENOMIC DNA]</scope>
    <source>
        <strain evidence="1 2">Vaf-108</strain>
    </source>
</reference>
<evidence type="ECO:0000313" key="2">
    <source>
        <dbReference type="Proteomes" id="UP000183050"/>
    </source>
</evidence>
<protein>
    <submittedName>
        <fullName evidence="1">Uncharacterized protein</fullName>
    </submittedName>
</protein>
<sequence length="102" mass="11761">MQPRNWHGAPHSTSWTLLKSVRVVMETRDRVAEATLHLSVAVQAGTAGRYRWPVALDYGDPMRRRLQLRAMRVFSASDREMMERRHDDDIAIGAEFRDLAGR</sequence>
<proteinExistence type="predicted"/>
<dbReference type="AlphaFoldDB" id="A0A1L3ZDB4"/>
<evidence type="ECO:0000313" key="1">
    <source>
        <dbReference type="EMBL" id="API53656.1"/>
    </source>
</evidence>
<gene>
    <name evidence="1" type="ORF">BMW22_20390</name>
</gene>